<organism evidence="7 8">
    <name type="scientific">Gardnerella vaginalis</name>
    <dbReference type="NCBI Taxonomy" id="2702"/>
    <lineage>
        <taxon>Bacteria</taxon>
        <taxon>Bacillati</taxon>
        <taxon>Actinomycetota</taxon>
        <taxon>Actinomycetes</taxon>
        <taxon>Bifidobacteriales</taxon>
        <taxon>Bifidobacteriaceae</taxon>
        <taxon>Gardnerella</taxon>
    </lineage>
</organism>
<accession>A0AAP8LSD6</accession>
<evidence type="ECO:0000256" key="5">
    <source>
        <dbReference type="SAM" id="MobiDB-lite"/>
    </source>
</evidence>
<keyword evidence="3 6" id="KW-1133">Transmembrane helix</keyword>
<gene>
    <name evidence="7" type="ORF">CYJ61_00700</name>
</gene>
<evidence type="ECO:0000313" key="7">
    <source>
        <dbReference type="EMBL" id="PKZ59960.1"/>
    </source>
</evidence>
<evidence type="ECO:0000256" key="4">
    <source>
        <dbReference type="ARBA" id="ARBA00023136"/>
    </source>
</evidence>
<evidence type="ECO:0000313" key="8">
    <source>
        <dbReference type="Proteomes" id="UP000234905"/>
    </source>
</evidence>
<dbReference type="AlphaFoldDB" id="A0AAP8LSD6"/>
<keyword evidence="4 6" id="KW-0472">Membrane</keyword>
<evidence type="ECO:0000256" key="1">
    <source>
        <dbReference type="ARBA" id="ARBA00004141"/>
    </source>
</evidence>
<name>A0AAP8LSD6_GARVA</name>
<feature type="transmembrane region" description="Helical" evidence="6">
    <location>
        <begin position="63"/>
        <end position="82"/>
    </location>
</feature>
<protein>
    <submittedName>
        <fullName evidence="7">Holin</fullName>
    </submittedName>
</protein>
<comment type="caution">
    <text evidence="7">The sequence shown here is derived from an EMBL/GenBank/DDBJ whole genome shotgun (WGS) entry which is preliminary data.</text>
</comment>
<proteinExistence type="predicted"/>
<dbReference type="Proteomes" id="UP000234905">
    <property type="component" value="Unassembled WGS sequence"/>
</dbReference>
<feature type="region of interest" description="Disordered" evidence="5">
    <location>
        <begin position="121"/>
        <end position="150"/>
    </location>
</feature>
<evidence type="ECO:0000256" key="3">
    <source>
        <dbReference type="ARBA" id="ARBA00022989"/>
    </source>
</evidence>
<dbReference type="InterPro" id="IPR006480">
    <property type="entry name" value="Phage_holin_4_1"/>
</dbReference>
<feature type="compositionally biased region" description="Basic and acidic residues" evidence="5">
    <location>
        <begin position="135"/>
        <end position="150"/>
    </location>
</feature>
<feature type="transmembrane region" description="Helical" evidence="6">
    <location>
        <begin position="6"/>
        <end position="28"/>
    </location>
</feature>
<comment type="subcellular location">
    <subcellularLocation>
        <location evidence="1">Membrane</location>
        <topology evidence="1">Multi-pass membrane protein</topology>
    </subcellularLocation>
</comment>
<dbReference type="Pfam" id="PF05105">
    <property type="entry name" value="Phage_holin_4_1"/>
    <property type="match status" value="1"/>
</dbReference>
<sequence>MNAELIELSIVAVLVVLDYVSGFVKALATHTVSSTKMRSGLFHKFAYVLVLALALLLEHGQQYIHIGITIPIVAPVCGYITIMEILSVLENAQALNPELAGSGIFKIFVNSSDALRREVEAQTGKHAAVEADTELDGRGKKPEDTPTENK</sequence>
<dbReference type="GO" id="GO:0016020">
    <property type="term" value="C:membrane"/>
    <property type="evidence" value="ECO:0007669"/>
    <property type="project" value="UniProtKB-SubCell"/>
</dbReference>
<feature type="transmembrane region" description="Helical" evidence="6">
    <location>
        <begin position="40"/>
        <end position="57"/>
    </location>
</feature>
<keyword evidence="2 6" id="KW-0812">Transmembrane</keyword>
<reference evidence="7 8" key="1">
    <citation type="submission" date="2017-12" db="EMBL/GenBank/DDBJ databases">
        <title>Phylogenetic diversity of female urinary microbiome.</title>
        <authorList>
            <person name="Thomas-White K."/>
            <person name="Wolfe A.J."/>
        </authorList>
    </citation>
    <scope>NUCLEOTIDE SEQUENCE [LARGE SCALE GENOMIC DNA]</scope>
    <source>
        <strain evidence="7 8">UMB0682</strain>
    </source>
</reference>
<dbReference type="EMBL" id="PKJN01000001">
    <property type="protein sequence ID" value="PKZ59960.1"/>
    <property type="molecule type" value="Genomic_DNA"/>
</dbReference>
<evidence type="ECO:0000256" key="2">
    <source>
        <dbReference type="ARBA" id="ARBA00022692"/>
    </source>
</evidence>
<evidence type="ECO:0000256" key="6">
    <source>
        <dbReference type="SAM" id="Phobius"/>
    </source>
</evidence>